<dbReference type="SMART" id="SM00530">
    <property type="entry name" value="HTH_XRE"/>
    <property type="match status" value="1"/>
</dbReference>
<dbReference type="Pfam" id="PF01381">
    <property type="entry name" value="HTH_3"/>
    <property type="match status" value="1"/>
</dbReference>
<dbReference type="EMBL" id="CP104068">
    <property type="protein sequence ID" value="WAH44862.1"/>
    <property type="molecule type" value="Genomic_DNA"/>
</dbReference>
<dbReference type="InterPro" id="IPR010982">
    <property type="entry name" value="Lambda_DNA-bd_dom_sf"/>
</dbReference>
<evidence type="ECO:0000313" key="3">
    <source>
        <dbReference type="Proteomes" id="UP001164761"/>
    </source>
</evidence>
<sequence>MRDIMVSEFRKVKGLTIAELSQKTGIDQARLYGIEEYRRRLTEEEATILASVLECTSDALLSDNQRFAMTEDVLEKFRNFGQIPYLGPSKAEPTINVLTDICHSLQESNVSMGHQVSEDSIRREILNDFVNARLSSAHDDMLSFPSTFSNGYEMSTCWVTVYRPPVMEKMTVVFEYIGGQSVINGAEWITEEFVKHWTNLPPKVNRKGRSFEEIRFIDLTYHFGEPNFTEVQIIDENAHFEQISFSPPGVVTEVYRTYRKTVPSSDLPDPVFRGVGDERCDSSRRGECPHNTKQIPSENSGCLSCRRTALTWTARMWLLNHFNDHELYRMDGFWGFEQLFPAEHETFVLEFEQSCKTLNETSLELFNRVQSWLGFRLGSEAIHVEGNEYTNGRHRASIAKAMGIASVPIIYSSTEQEDNYLIRE</sequence>
<feature type="domain" description="HTH cro/C1-type" evidence="1">
    <location>
        <begin position="6"/>
        <end position="60"/>
    </location>
</feature>
<geneLocation type="plasmid" evidence="2 3">
    <name>unnamed1</name>
</geneLocation>
<proteinExistence type="predicted"/>
<evidence type="ECO:0000259" key="1">
    <source>
        <dbReference type="PROSITE" id="PS50943"/>
    </source>
</evidence>
<reference evidence="2" key="1">
    <citation type="submission" date="2022-08" db="EMBL/GenBank/DDBJ databases">
        <title>Alicyclobacillus fastidiosus DSM 17978, complete genome.</title>
        <authorList>
            <person name="Wang Q."/>
            <person name="Cai R."/>
            <person name="Wang Z."/>
        </authorList>
    </citation>
    <scope>NUCLEOTIDE SEQUENCE</scope>
    <source>
        <strain evidence="2">DSM 17978</strain>
        <plasmid evidence="2">unnamed1</plasmid>
    </source>
</reference>
<keyword evidence="2" id="KW-0614">Plasmid</keyword>
<organism evidence="2 3">
    <name type="scientific">Alicyclobacillus fastidiosus</name>
    <dbReference type="NCBI Taxonomy" id="392011"/>
    <lineage>
        <taxon>Bacteria</taxon>
        <taxon>Bacillati</taxon>
        <taxon>Bacillota</taxon>
        <taxon>Bacilli</taxon>
        <taxon>Bacillales</taxon>
        <taxon>Alicyclobacillaceae</taxon>
        <taxon>Alicyclobacillus</taxon>
    </lineage>
</organism>
<dbReference type="Proteomes" id="UP001164761">
    <property type="component" value="Plasmid unnamed1"/>
</dbReference>
<dbReference type="InterPro" id="IPR001387">
    <property type="entry name" value="Cro/C1-type_HTH"/>
</dbReference>
<dbReference type="RefSeq" id="WP_268008731.1">
    <property type="nucleotide sequence ID" value="NZ_BSUT01000003.1"/>
</dbReference>
<name>A0ABY6ZPU1_9BACL</name>
<protein>
    <submittedName>
        <fullName evidence="2">Helix-turn-helix domain-containing protein</fullName>
    </submittedName>
</protein>
<accession>A0ABY6ZPU1</accession>
<dbReference type="CDD" id="cd00093">
    <property type="entry name" value="HTH_XRE"/>
    <property type="match status" value="1"/>
</dbReference>
<evidence type="ECO:0000313" key="2">
    <source>
        <dbReference type="EMBL" id="WAH44862.1"/>
    </source>
</evidence>
<dbReference type="PROSITE" id="PS50943">
    <property type="entry name" value="HTH_CROC1"/>
    <property type="match status" value="1"/>
</dbReference>
<dbReference type="SUPFAM" id="SSF47413">
    <property type="entry name" value="lambda repressor-like DNA-binding domains"/>
    <property type="match status" value="1"/>
</dbReference>
<gene>
    <name evidence="2" type="ORF">NZD89_27845</name>
</gene>
<dbReference type="Gene3D" id="1.10.260.40">
    <property type="entry name" value="lambda repressor-like DNA-binding domains"/>
    <property type="match status" value="1"/>
</dbReference>
<keyword evidence="3" id="KW-1185">Reference proteome</keyword>